<name>A0A6A6J3D8_9PLEO</name>
<proteinExistence type="predicted"/>
<dbReference type="AlphaFoldDB" id="A0A6A6J3D8"/>
<protein>
    <submittedName>
        <fullName evidence="2">Uncharacterized protein</fullName>
    </submittedName>
</protein>
<dbReference type="Proteomes" id="UP000800094">
    <property type="component" value="Unassembled WGS sequence"/>
</dbReference>
<dbReference type="GeneID" id="54575207"/>
<evidence type="ECO:0000256" key="1">
    <source>
        <dbReference type="SAM" id="MobiDB-lite"/>
    </source>
</evidence>
<feature type="compositionally biased region" description="Basic and acidic residues" evidence="1">
    <location>
        <begin position="51"/>
        <end position="61"/>
    </location>
</feature>
<dbReference type="RefSeq" id="XP_033691871.1">
    <property type="nucleotide sequence ID" value="XM_033821877.1"/>
</dbReference>
<feature type="compositionally biased region" description="Basic and acidic residues" evidence="1">
    <location>
        <begin position="1"/>
        <end position="10"/>
    </location>
</feature>
<keyword evidence="3" id="KW-1185">Reference proteome</keyword>
<evidence type="ECO:0000313" key="2">
    <source>
        <dbReference type="EMBL" id="KAF2256867.1"/>
    </source>
</evidence>
<feature type="region of interest" description="Disordered" evidence="1">
    <location>
        <begin position="51"/>
        <end position="72"/>
    </location>
</feature>
<accession>A0A6A6J3D8</accession>
<reference evidence="2" key="1">
    <citation type="journal article" date="2020" name="Stud. Mycol.">
        <title>101 Dothideomycetes genomes: a test case for predicting lifestyles and emergence of pathogens.</title>
        <authorList>
            <person name="Haridas S."/>
            <person name="Albert R."/>
            <person name="Binder M."/>
            <person name="Bloem J."/>
            <person name="Labutti K."/>
            <person name="Salamov A."/>
            <person name="Andreopoulos B."/>
            <person name="Baker S."/>
            <person name="Barry K."/>
            <person name="Bills G."/>
            <person name="Bluhm B."/>
            <person name="Cannon C."/>
            <person name="Castanera R."/>
            <person name="Culley D."/>
            <person name="Daum C."/>
            <person name="Ezra D."/>
            <person name="Gonzalez J."/>
            <person name="Henrissat B."/>
            <person name="Kuo A."/>
            <person name="Liang C."/>
            <person name="Lipzen A."/>
            <person name="Lutzoni F."/>
            <person name="Magnuson J."/>
            <person name="Mondo S."/>
            <person name="Nolan M."/>
            <person name="Ohm R."/>
            <person name="Pangilinan J."/>
            <person name="Park H.-J."/>
            <person name="Ramirez L."/>
            <person name="Alfaro M."/>
            <person name="Sun H."/>
            <person name="Tritt A."/>
            <person name="Yoshinaga Y."/>
            <person name="Zwiers L.-H."/>
            <person name="Turgeon B."/>
            <person name="Goodwin S."/>
            <person name="Spatafora J."/>
            <person name="Crous P."/>
            <person name="Grigoriev I."/>
        </authorList>
    </citation>
    <scope>NUCLEOTIDE SEQUENCE</scope>
    <source>
        <strain evidence="2">CBS 122368</strain>
    </source>
</reference>
<evidence type="ECO:0000313" key="3">
    <source>
        <dbReference type="Proteomes" id="UP000800094"/>
    </source>
</evidence>
<organism evidence="2 3">
    <name type="scientific">Trematosphaeria pertusa</name>
    <dbReference type="NCBI Taxonomy" id="390896"/>
    <lineage>
        <taxon>Eukaryota</taxon>
        <taxon>Fungi</taxon>
        <taxon>Dikarya</taxon>
        <taxon>Ascomycota</taxon>
        <taxon>Pezizomycotina</taxon>
        <taxon>Dothideomycetes</taxon>
        <taxon>Pleosporomycetidae</taxon>
        <taxon>Pleosporales</taxon>
        <taxon>Massarineae</taxon>
        <taxon>Trematosphaeriaceae</taxon>
        <taxon>Trematosphaeria</taxon>
    </lineage>
</organism>
<sequence>MSQHQSHEPESPSPSRGAGSYRDSASGHKSRLITLQAFQAIWRHLNVGDEKTLGENKDDRRRHFNPYLPANGSKTRDLARERGYQCETPGDDADNVCNAVWARLAVCNEVSRRYVGHANDEKSLGKYCVDCCLNEHVQRGIAVWKRLASDM</sequence>
<feature type="region of interest" description="Disordered" evidence="1">
    <location>
        <begin position="1"/>
        <end position="26"/>
    </location>
</feature>
<gene>
    <name evidence="2" type="ORF">BU26DRAFT_30816</name>
</gene>
<dbReference type="EMBL" id="ML987189">
    <property type="protein sequence ID" value="KAF2256867.1"/>
    <property type="molecule type" value="Genomic_DNA"/>
</dbReference>